<evidence type="ECO:0000256" key="1">
    <source>
        <dbReference type="ARBA" id="ARBA00000077"/>
    </source>
</evidence>
<evidence type="ECO:0000313" key="14">
    <source>
        <dbReference type="Proteomes" id="UP000199400"/>
    </source>
</evidence>
<dbReference type="STRING" id="54.SAMN02745121_04272"/>
<dbReference type="PANTHER" id="PTHR10642:SF26">
    <property type="entry name" value="RIBONUCLEASE H1"/>
    <property type="match status" value="1"/>
</dbReference>
<dbReference type="PROSITE" id="PS50879">
    <property type="entry name" value="RNASE_H_1"/>
    <property type="match status" value="1"/>
</dbReference>
<dbReference type="GO" id="GO:0003676">
    <property type="term" value="F:nucleic acid binding"/>
    <property type="evidence" value="ECO:0007669"/>
    <property type="project" value="InterPro"/>
</dbReference>
<dbReference type="EMBL" id="FOMX01000013">
    <property type="protein sequence ID" value="SFE43424.1"/>
    <property type="molecule type" value="Genomic_DNA"/>
</dbReference>
<evidence type="ECO:0000313" key="13">
    <source>
        <dbReference type="EMBL" id="SFE43424.1"/>
    </source>
</evidence>
<dbReference type="GO" id="GO:0043137">
    <property type="term" value="P:DNA replication, removal of RNA primer"/>
    <property type="evidence" value="ECO:0007669"/>
    <property type="project" value="TreeGrafter"/>
</dbReference>
<sequence length="237" mass="25949">MAWKRFVFKDQTVFVRVLASGKPIVHRGRIEMRYRLGASKSYRATPDNLLEIPDDTEILSDDAFSGTPTPVATVQVVREEPTRPPTDATIIIHTDGACSGNPGPAGIGVLIERGDEAIEHSEFIGEGTNNVAELTAILRALEMLRPEDRDAHVLLYTDSGWSLGVLVGGWKAKANVELIQQIKDKLAEFTGVELLKVRGHAGQSGNEEADALATMAVRREDSRTRTRRRSKSPLPAV</sequence>
<dbReference type="AlphaFoldDB" id="A0A1I2AHA4"/>
<dbReference type="RefSeq" id="WP_211302409.1">
    <property type="nucleotide sequence ID" value="NZ_FOMX01000013.1"/>
</dbReference>
<proteinExistence type="inferred from homology"/>
<dbReference type="GO" id="GO:0004523">
    <property type="term" value="F:RNA-DNA hybrid ribonuclease activity"/>
    <property type="evidence" value="ECO:0007669"/>
    <property type="project" value="UniProtKB-EC"/>
</dbReference>
<organism evidence="13 14">
    <name type="scientific">Nannocystis exedens</name>
    <dbReference type="NCBI Taxonomy" id="54"/>
    <lineage>
        <taxon>Bacteria</taxon>
        <taxon>Pseudomonadati</taxon>
        <taxon>Myxococcota</taxon>
        <taxon>Polyangia</taxon>
        <taxon>Nannocystales</taxon>
        <taxon>Nannocystaceae</taxon>
        <taxon>Nannocystis</taxon>
    </lineage>
</organism>
<evidence type="ECO:0000256" key="3">
    <source>
        <dbReference type="ARBA" id="ARBA00005300"/>
    </source>
</evidence>
<dbReference type="InterPro" id="IPR002156">
    <property type="entry name" value="RNaseH_domain"/>
</dbReference>
<dbReference type="EC" id="3.1.26.4" evidence="5"/>
<comment type="catalytic activity">
    <reaction evidence="1">
        <text>Endonucleolytic cleavage to 5'-phosphomonoester.</text>
        <dbReference type="EC" id="3.1.26.4"/>
    </reaction>
</comment>
<keyword evidence="6" id="KW-0540">Nuclease</keyword>
<protein>
    <recommendedName>
        <fullName evidence="5">ribonuclease H</fullName>
        <ecNumber evidence="5">3.1.26.4</ecNumber>
    </recommendedName>
</protein>
<evidence type="ECO:0000256" key="9">
    <source>
        <dbReference type="ARBA" id="ARBA00022801"/>
    </source>
</evidence>
<evidence type="ECO:0000256" key="4">
    <source>
        <dbReference type="ARBA" id="ARBA00011245"/>
    </source>
</evidence>
<dbReference type="CDD" id="cd09278">
    <property type="entry name" value="RNase_HI_prokaryote_like"/>
    <property type="match status" value="1"/>
</dbReference>
<keyword evidence="9" id="KW-0378">Hydrolase</keyword>
<dbReference type="InterPro" id="IPR022892">
    <property type="entry name" value="RNaseHI"/>
</dbReference>
<evidence type="ECO:0000259" key="12">
    <source>
        <dbReference type="PROSITE" id="PS50879"/>
    </source>
</evidence>
<evidence type="ECO:0000256" key="2">
    <source>
        <dbReference type="ARBA" id="ARBA00001946"/>
    </source>
</evidence>
<evidence type="ECO:0000256" key="11">
    <source>
        <dbReference type="SAM" id="MobiDB-lite"/>
    </source>
</evidence>
<comment type="similarity">
    <text evidence="3">Belongs to the RNase H family.</text>
</comment>
<dbReference type="InterPro" id="IPR036397">
    <property type="entry name" value="RNaseH_sf"/>
</dbReference>
<dbReference type="Pfam" id="PF00075">
    <property type="entry name" value="RNase_H"/>
    <property type="match status" value="1"/>
</dbReference>
<comment type="cofactor">
    <cofactor evidence="2">
        <name>Mg(2+)</name>
        <dbReference type="ChEBI" id="CHEBI:18420"/>
    </cofactor>
</comment>
<keyword evidence="8" id="KW-0255">Endonuclease</keyword>
<gene>
    <name evidence="13" type="ORF">SAMN02745121_04272</name>
</gene>
<evidence type="ECO:0000256" key="7">
    <source>
        <dbReference type="ARBA" id="ARBA00022723"/>
    </source>
</evidence>
<comment type="subunit">
    <text evidence="4">Monomer.</text>
</comment>
<dbReference type="PANTHER" id="PTHR10642">
    <property type="entry name" value="RIBONUCLEASE H1"/>
    <property type="match status" value="1"/>
</dbReference>
<dbReference type="SUPFAM" id="SSF53098">
    <property type="entry name" value="Ribonuclease H-like"/>
    <property type="match status" value="1"/>
</dbReference>
<accession>A0A1I2AHA4</accession>
<evidence type="ECO:0000256" key="6">
    <source>
        <dbReference type="ARBA" id="ARBA00022722"/>
    </source>
</evidence>
<evidence type="ECO:0000256" key="5">
    <source>
        <dbReference type="ARBA" id="ARBA00012180"/>
    </source>
</evidence>
<dbReference type="InterPro" id="IPR050092">
    <property type="entry name" value="RNase_H"/>
</dbReference>
<keyword evidence="10" id="KW-0460">Magnesium</keyword>
<dbReference type="Proteomes" id="UP000199400">
    <property type="component" value="Unassembled WGS sequence"/>
</dbReference>
<feature type="domain" description="RNase H type-1" evidence="12">
    <location>
        <begin position="86"/>
        <end position="218"/>
    </location>
</feature>
<evidence type="ECO:0000256" key="8">
    <source>
        <dbReference type="ARBA" id="ARBA00022759"/>
    </source>
</evidence>
<evidence type="ECO:0000256" key="10">
    <source>
        <dbReference type="ARBA" id="ARBA00022842"/>
    </source>
</evidence>
<dbReference type="GO" id="GO:0046872">
    <property type="term" value="F:metal ion binding"/>
    <property type="evidence" value="ECO:0007669"/>
    <property type="project" value="UniProtKB-KW"/>
</dbReference>
<name>A0A1I2AHA4_9BACT</name>
<dbReference type="Gene3D" id="3.30.420.10">
    <property type="entry name" value="Ribonuclease H-like superfamily/Ribonuclease H"/>
    <property type="match status" value="1"/>
</dbReference>
<keyword evidence="7" id="KW-0479">Metal-binding</keyword>
<feature type="region of interest" description="Disordered" evidence="11">
    <location>
        <begin position="203"/>
        <end position="237"/>
    </location>
</feature>
<reference evidence="14" key="1">
    <citation type="submission" date="2016-10" db="EMBL/GenBank/DDBJ databases">
        <authorList>
            <person name="Varghese N."/>
            <person name="Submissions S."/>
        </authorList>
    </citation>
    <scope>NUCLEOTIDE SEQUENCE [LARGE SCALE GENOMIC DNA]</scope>
    <source>
        <strain evidence="14">ATCC 25963</strain>
    </source>
</reference>
<dbReference type="InterPro" id="IPR012337">
    <property type="entry name" value="RNaseH-like_sf"/>
</dbReference>
<keyword evidence="14" id="KW-1185">Reference proteome</keyword>